<accession>A0A841AD26</accession>
<feature type="domain" description="HTH-type transcriptional regulator MT1864/Rv1816-like C-terminal" evidence="4">
    <location>
        <begin position="3"/>
        <end position="125"/>
    </location>
</feature>
<dbReference type="RefSeq" id="WP_184325254.1">
    <property type="nucleotide sequence ID" value="NZ_JACHLZ010000001.1"/>
</dbReference>
<evidence type="ECO:0000313" key="6">
    <source>
        <dbReference type="Proteomes" id="UP000588158"/>
    </source>
</evidence>
<evidence type="ECO:0000256" key="2">
    <source>
        <dbReference type="ARBA" id="ARBA00023163"/>
    </source>
</evidence>
<reference evidence="5 6" key="1">
    <citation type="submission" date="2020-08" db="EMBL/GenBank/DDBJ databases">
        <title>Sequencing the genomes of 1000 actinobacteria strains.</title>
        <authorList>
            <person name="Klenk H.-P."/>
        </authorList>
    </citation>
    <scope>NUCLEOTIDE SEQUENCE [LARGE SCALE GENOMIC DNA]</scope>
    <source>
        <strain evidence="5 6">DSM 28796</strain>
    </source>
</reference>
<dbReference type="SUPFAM" id="SSF48498">
    <property type="entry name" value="Tetracyclin repressor-like, C-terminal domain"/>
    <property type="match status" value="1"/>
</dbReference>
<comment type="caution">
    <text evidence="5">The sequence shown here is derived from an EMBL/GenBank/DDBJ whole genome shotgun (WGS) entry which is preliminary data.</text>
</comment>
<gene>
    <name evidence="5" type="ORF">HNR70_001660</name>
</gene>
<evidence type="ECO:0000256" key="3">
    <source>
        <dbReference type="SAM" id="MobiDB-lite"/>
    </source>
</evidence>
<sequence length="148" mass="15433">MTRWALAEPARWTLLYGTPVQGDAAPAETTNAAGTRVTRRVLEIAADAAWEGGDQAREGVDQAREGGAPAEDAPALAPAVRELLTQTLAEFDVDAAPETAVRAITVWSGLVGVLSAHLFGQLGADAVALGEDVLRPQIEVLADVIAPR</sequence>
<name>A0A841AD26_9MICO</name>
<evidence type="ECO:0000259" key="4">
    <source>
        <dbReference type="Pfam" id="PF13305"/>
    </source>
</evidence>
<protein>
    <recommendedName>
        <fullName evidence="4">HTH-type transcriptional regulator MT1864/Rv1816-like C-terminal domain-containing protein</fullName>
    </recommendedName>
</protein>
<evidence type="ECO:0000313" key="5">
    <source>
        <dbReference type="EMBL" id="MBB5831847.1"/>
    </source>
</evidence>
<dbReference type="AlphaFoldDB" id="A0A841AD26"/>
<keyword evidence="1" id="KW-0805">Transcription regulation</keyword>
<dbReference type="InterPro" id="IPR025996">
    <property type="entry name" value="MT1864/Rv1816-like_C"/>
</dbReference>
<dbReference type="Gene3D" id="1.10.357.10">
    <property type="entry name" value="Tetracycline Repressor, domain 2"/>
    <property type="match status" value="1"/>
</dbReference>
<dbReference type="EMBL" id="JACHLZ010000001">
    <property type="protein sequence ID" value="MBB5831847.1"/>
    <property type="molecule type" value="Genomic_DNA"/>
</dbReference>
<feature type="compositionally biased region" description="Basic and acidic residues" evidence="3">
    <location>
        <begin position="54"/>
        <end position="64"/>
    </location>
</feature>
<organism evidence="5 6">
    <name type="scientific">Brachybacterium aquaticum</name>
    <dbReference type="NCBI Taxonomy" id="1432564"/>
    <lineage>
        <taxon>Bacteria</taxon>
        <taxon>Bacillati</taxon>
        <taxon>Actinomycetota</taxon>
        <taxon>Actinomycetes</taxon>
        <taxon>Micrococcales</taxon>
        <taxon>Dermabacteraceae</taxon>
        <taxon>Brachybacterium</taxon>
    </lineage>
</organism>
<proteinExistence type="predicted"/>
<dbReference type="Pfam" id="PF13305">
    <property type="entry name" value="TetR_C_33"/>
    <property type="match status" value="1"/>
</dbReference>
<dbReference type="Proteomes" id="UP000588158">
    <property type="component" value="Unassembled WGS sequence"/>
</dbReference>
<keyword evidence="6" id="KW-1185">Reference proteome</keyword>
<feature type="compositionally biased region" description="Low complexity" evidence="3">
    <location>
        <begin position="65"/>
        <end position="74"/>
    </location>
</feature>
<dbReference type="InterPro" id="IPR036271">
    <property type="entry name" value="Tet_transcr_reg_TetR-rel_C_sf"/>
</dbReference>
<evidence type="ECO:0000256" key="1">
    <source>
        <dbReference type="ARBA" id="ARBA00023015"/>
    </source>
</evidence>
<keyword evidence="2" id="KW-0804">Transcription</keyword>
<feature type="region of interest" description="Disordered" evidence="3">
    <location>
        <begin position="52"/>
        <end position="74"/>
    </location>
</feature>